<accession>A0A9P7XPU6</accession>
<dbReference type="EMBL" id="JAHRHY010000016">
    <property type="protein sequence ID" value="KAG9063511.1"/>
    <property type="molecule type" value="Genomic_DNA"/>
</dbReference>
<protein>
    <submittedName>
        <fullName evidence="1">Uncharacterized protein</fullName>
    </submittedName>
</protein>
<dbReference type="Proteomes" id="UP000707451">
    <property type="component" value="Unassembled WGS sequence"/>
</dbReference>
<gene>
    <name evidence="1" type="ORF">KI688_004395</name>
</gene>
<organism evidence="1 2">
    <name type="scientific">Linnemannia hyalina</name>
    <dbReference type="NCBI Taxonomy" id="64524"/>
    <lineage>
        <taxon>Eukaryota</taxon>
        <taxon>Fungi</taxon>
        <taxon>Fungi incertae sedis</taxon>
        <taxon>Mucoromycota</taxon>
        <taxon>Mortierellomycotina</taxon>
        <taxon>Mortierellomycetes</taxon>
        <taxon>Mortierellales</taxon>
        <taxon>Mortierellaceae</taxon>
        <taxon>Linnemannia</taxon>
    </lineage>
</organism>
<comment type="caution">
    <text evidence="1">The sequence shown here is derived from an EMBL/GenBank/DDBJ whole genome shotgun (WGS) entry which is preliminary data.</text>
</comment>
<sequence length="200" mass="22400">MVLKFRRHIANLVVKSLLPLSIVGHSAFKDLFTFLKIRTAFVPVEVLIGMDAMNVSHTAEGLQKCLDKIANLTILTRWSLLDKVMMGTTDSPANIKAVMTALCRKHSFVKFPFAAHTIQLCVNGALADVEEANLVISKCQDLTHLKKQVGLFREVTENKQLETDPLQTPFFISRRHYYSMELTLCAPYSIKGNPLGVQLV</sequence>
<reference evidence="1" key="1">
    <citation type="submission" date="2021-06" db="EMBL/GenBank/DDBJ databases">
        <title>Genome Sequence of Mortierella hyaline Strain SCG-10, a Cold-Adapted, Nitrate-Reducing Fungus Isolated from Soil in Minnesota, USA.</title>
        <authorList>
            <person name="Aldossari N."/>
        </authorList>
    </citation>
    <scope>NUCLEOTIDE SEQUENCE</scope>
    <source>
        <strain evidence="1">SCG-10</strain>
    </source>
</reference>
<dbReference type="AlphaFoldDB" id="A0A9P7XPU6"/>
<name>A0A9P7XPU6_9FUNG</name>
<evidence type="ECO:0000313" key="2">
    <source>
        <dbReference type="Proteomes" id="UP000707451"/>
    </source>
</evidence>
<dbReference type="OrthoDB" id="2368854at2759"/>
<evidence type="ECO:0000313" key="1">
    <source>
        <dbReference type="EMBL" id="KAG9063511.1"/>
    </source>
</evidence>
<proteinExistence type="predicted"/>
<keyword evidence="2" id="KW-1185">Reference proteome</keyword>